<reference evidence="1 2" key="1">
    <citation type="submission" date="2024-05" db="EMBL/GenBank/DDBJ databases">
        <title>The nuclear and mitochondrial genome assemblies of Tetragonisca angustula (Apidae: Meliponini), a tiny yet remarkable pollinator in the Neotropics.</title>
        <authorList>
            <person name="Ferrari R."/>
            <person name="Ricardo P.C."/>
            <person name="Dias F.C."/>
            <person name="Araujo N.S."/>
            <person name="Soares D.O."/>
            <person name="Zhou Q.-S."/>
            <person name="Zhu C.-D."/>
            <person name="Coutinho L."/>
            <person name="Airas M.C."/>
            <person name="Batista T.M."/>
        </authorList>
    </citation>
    <scope>NUCLEOTIDE SEQUENCE [LARGE SCALE GENOMIC DNA]</scope>
    <source>
        <strain evidence="1">ASF017062</strain>
        <tissue evidence="1">Abdomen</tissue>
    </source>
</reference>
<accession>A0AAW0ZW48</accession>
<evidence type="ECO:0000313" key="1">
    <source>
        <dbReference type="EMBL" id="KAK9301905.1"/>
    </source>
</evidence>
<evidence type="ECO:0008006" key="3">
    <source>
        <dbReference type="Google" id="ProtNLM"/>
    </source>
</evidence>
<keyword evidence="2" id="KW-1185">Reference proteome</keyword>
<organism evidence="1 2">
    <name type="scientific">Tetragonisca angustula</name>
    <dbReference type="NCBI Taxonomy" id="166442"/>
    <lineage>
        <taxon>Eukaryota</taxon>
        <taxon>Metazoa</taxon>
        <taxon>Ecdysozoa</taxon>
        <taxon>Arthropoda</taxon>
        <taxon>Hexapoda</taxon>
        <taxon>Insecta</taxon>
        <taxon>Pterygota</taxon>
        <taxon>Neoptera</taxon>
        <taxon>Endopterygota</taxon>
        <taxon>Hymenoptera</taxon>
        <taxon>Apocrita</taxon>
        <taxon>Aculeata</taxon>
        <taxon>Apoidea</taxon>
        <taxon>Anthophila</taxon>
        <taxon>Apidae</taxon>
        <taxon>Tetragonisca</taxon>
    </lineage>
</organism>
<proteinExistence type="predicted"/>
<dbReference type="SUPFAM" id="SSF56219">
    <property type="entry name" value="DNase I-like"/>
    <property type="match status" value="1"/>
</dbReference>
<evidence type="ECO:0000313" key="2">
    <source>
        <dbReference type="Proteomes" id="UP001432146"/>
    </source>
</evidence>
<comment type="caution">
    <text evidence="1">The sequence shown here is derived from an EMBL/GenBank/DDBJ whole genome shotgun (WGS) entry which is preliminary data.</text>
</comment>
<dbReference type="InterPro" id="IPR036691">
    <property type="entry name" value="Endo/exonu/phosph_ase_sf"/>
</dbReference>
<gene>
    <name evidence="1" type="ORF">QLX08_005903</name>
</gene>
<dbReference type="AlphaFoldDB" id="A0AAW0ZW48"/>
<dbReference type="Proteomes" id="UP001432146">
    <property type="component" value="Unassembled WGS sequence"/>
</dbReference>
<dbReference type="EMBL" id="JAWNGG020000103">
    <property type="protein sequence ID" value="KAK9301905.1"/>
    <property type="molecule type" value="Genomic_DNA"/>
</dbReference>
<protein>
    <recommendedName>
        <fullName evidence="3">Endonuclease/exonuclease/phosphatase domain-containing protein</fullName>
    </recommendedName>
</protein>
<dbReference type="Gene3D" id="3.60.10.10">
    <property type="entry name" value="Endonuclease/exonuclease/phosphatase"/>
    <property type="match status" value="1"/>
</dbReference>
<name>A0AAW0ZW48_9HYME</name>
<sequence length="133" mass="14809">MAHWDLIIETNVNHLARAQNLLAQTMAERNVGLAVVSEHYYRVPDRPDWIGDTGTVAVTKGTCSSAPSIRILERNHGFVSVSWGTLTVMGIYAPPSWPMSTFEKFLDKLRRYIAPIPSHSTLVLGDFNAKNTV</sequence>